<sequence length="194" mass="21152">MKVFSVVVGELKANCYIVSNSHGRAFVIDPGDDAGKIRRCLEDNGLEARFIVNTHGHIDHIKADVALGLPVYIHEEDLEIVSDPAKNITTIFFGTFEPVAQARLLRDGDKVTLDELTFTVIHTPGHTRGSVCLFGHGVLFSGDTLFRNGIGRTDYPGASSRKIEESLVRLSRLAAETIVYPGHGPQTTIGRELG</sequence>
<dbReference type="Gene3D" id="3.60.15.10">
    <property type="entry name" value="Ribonuclease Z/Hydroxyacylglutathione hydrolase-like"/>
    <property type="match status" value="1"/>
</dbReference>
<evidence type="ECO:0000313" key="7">
    <source>
        <dbReference type="Proteomes" id="UP000287243"/>
    </source>
</evidence>
<dbReference type="InterPro" id="IPR001279">
    <property type="entry name" value="Metallo-B-lactamas"/>
</dbReference>
<dbReference type="SMART" id="SM00849">
    <property type="entry name" value="Lactamase_B"/>
    <property type="match status" value="1"/>
</dbReference>
<organism evidence="6 7">
    <name type="scientific">Velamenicoccus archaeovorus</name>
    <dbReference type="NCBI Taxonomy" id="1930593"/>
    <lineage>
        <taxon>Bacteria</taxon>
        <taxon>Pseudomonadati</taxon>
        <taxon>Candidatus Omnitrophota</taxon>
        <taxon>Candidatus Velamenicoccus</taxon>
    </lineage>
</organism>
<evidence type="ECO:0000256" key="3">
    <source>
        <dbReference type="ARBA" id="ARBA00022801"/>
    </source>
</evidence>
<keyword evidence="7" id="KW-1185">Reference proteome</keyword>
<feature type="domain" description="Metallo-beta-lactamase" evidence="5">
    <location>
        <begin position="12"/>
        <end position="183"/>
    </location>
</feature>
<dbReference type="Proteomes" id="UP000287243">
    <property type="component" value="Chromosome"/>
</dbReference>
<dbReference type="KEGG" id="vai:BU251_05845"/>
<gene>
    <name evidence="6" type="ORF">BU251_05845</name>
</gene>
<keyword evidence="2" id="KW-0479">Metal-binding</keyword>
<dbReference type="InterPro" id="IPR051453">
    <property type="entry name" value="MBL_Glyoxalase_II"/>
</dbReference>
<evidence type="ECO:0000313" key="6">
    <source>
        <dbReference type="EMBL" id="QAT17286.1"/>
    </source>
</evidence>
<proteinExistence type="predicted"/>
<accession>A0A410P529</accession>
<evidence type="ECO:0000256" key="4">
    <source>
        <dbReference type="ARBA" id="ARBA00022833"/>
    </source>
</evidence>
<dbReference type="Pfam" id="PF00753">
    <property type="entry name" value="Lactamase_B"/>
    <property type="match status" value="1"/>
</dbReference>
<evidence type="ECO:0000256" key="2">
    <source>
        <dbReference type="ARBA" id="ARBA00022723"/>
    </source>
</evidence>
<dbReference type="AlphaFoldDB" id="A0A410P529"/>
<dbReference type="PANTHER" id="PTHR46233:SF3">
    <property type="entry name" value="HYDROXYACYLGLUTATHIONE HYDROLASE GLOC"/>
    <property type="match status" value="1"/>
</dbReference>
<comment type="cofactor">
    <cofactor evidence="1">
        <name>Zn(2+)</name>
        <dbReference type="ChEBI" id="CHEBI:29105"/>
    </cofactor>
</comment>
<dbReference type="SUPFAM" id="SSF56281">
    <property type="entry name" value="Metallo-hydrolase/oxidoreductase"/>
    <property type="match status" value="1"/>
</dbReference>
<name>A0A410P529_VELA1</name>
<dbReference type="OrthoDB" id="9784009at2"/>
<keyword evidence="3" id="KW-0378">Hydrolase</keyword>
<evidence type="ECO:0000256" key="1">
    <source>
        <dbReference type="ARBA" id="ARBA00001947"/>
    </source>
</evidence>
<dbReference type="PANTHER" id="PTHR46233">
    <property type="entry name" value="HYDROXYACYLGLUTATHIONE HYDROLASE GLOC"/>
    <property type="match status" value="1"/>
</dbReference>
<dbReference type="EMBL" id="CP019384">
    <property type="protein sequence ID" value="QAT17286.1"/>
    <property type="molecule type" value="Genomic_DNA"/>
</dbReference>
<dbReference type="InterPro" id="IPR036866">
    <property type="entry name" value="RibonucZ/Hydroxyglut_hydro"/>
</dbReference>
<dbReference type="GO" id="GO:0046872">
    <property type="term" value="F:metal ion binding"/>
    <property type="evidence" value="ECO:0007669"/>
    <property type="project" value="UniProtKB-KW"/>
</dbReference>
<reference evidence="6 7" key="1">
    <citation type="submission" date="2017-01" db="EMBL/GenBank/DDBJ databases">
        <title>First insights into the biology of 'candidatus Vampirococcus archaeovorus'.</title>
        <authorList>
            <person name="Kizina J."/>
            <person name="Jordan S."/>
            <person name="Stueber K."/>
            <person name="Reinhardt R."/>
            <person name="Harder J."/>
        </authorList>
    </citation>
    <scope>NUCLEOTIDE SEQUENCE [LARGE SCALE GENOMIC DNA]</scope>
    <source>
        <strain evidence="6 7">LiM</strain>
    </source>
</reference>
<dbReference type="CDD" id="cd06262">
    <property type="entry name" value="metallo-hydrolase-like_MBL-fold"/>
    <property type="match status" value="1"/>
</dbReference>
<dbReference type="GO" id="GO:0016787">
    <property type="term" value="F:hydrolase activity"/>
    <property type="evidence" value="ECO:0007669"/>
    <property type="project" value="UniProtKB-KW"/>
</dbReference>
<dbReference type="RefSeq" id="WP_128700081.1">
    <property type="nucleotide sequence ID" value="NZ_CP019384.1"/>
</dbReference>
<keyword evidence="4" id="KW-0862">Zinc</keyword>
<evidence type="ECO:0000259" key="5">
    <source>
        <dbReference type="SMART" id="SM00849"/>
    </source>
</evidence>
<protein>
    <recommendedName>
        <fullName evidence="5">Metallo-beta-lactamase domain-containing protein</fullName>
    </recommendedName>
</protein>